<accession>A0A150QYY4</accession>
<dbReference type="EMBL" id="JEMA01000207">
    <property type="protein sequence ID" value="KYF73209.1"/>
    <property type="molecule type" value="Genomic_DNA"/>
</dbReference>
<name>A0A150QYY4_SORCE</name>
<reference evidence="1 2" key="1">
    <citation type="submission" date="2014-02" db="EMBL/GenBank/DDBJ databases">
        <title>The small core and large imbalanced accessory genome model reveals a collaborative survival strategy of Sorangium cellulosum strains in nature.</title>
        <authorList>
            <person name="Han K."/>
            <person name="Peng R."/>
            <person name="Blom J."/>
            <person name="Li Y.-Z."/>
        </authorList>
    </citation>
    <scope>NUCLEOTIDE SEQUENCE [LARGE SCALE GENOMIC DNA]</scope>
    <source>
        <strain evidence="1 2">So0008-312</strain>
    </source>
</reference>
<evidence type="ECO:0000313" key="2">
    <source>
        <dbReference type="Proteomes" id="UP000075260"/>
    </source>
</evidence>
<organism evidence="1 2">
    <name type="scientific">Sorangium cellulosum</name>
    <name type="common">Polyangium cellulosum</name>
    <dbReference type="NCBI Taxonomy" id="56"/>
    <lineage>
        <taxon>Bacteria</taxon>
        <taxon>Pseudomonadati</taxon>
        <taxon>Myxococcota</taxon>
        <taxon>Polyangia</taxon>
        <taxon>Polyangiales</taxon>
        <taxon>Polyangiaceae</taxon>
        <taxon>Sorangium</taxon>
    </lineage>
</organism>
<comment type="caution">
    <text evidence="1">The sequence shown here is derived from an EMBL/GenBank/DDBJ whole genome shotgun (WGS) entry which is preliminary data.</text>
</comment>
<proteinExistence type="predicted"/>
<sequence>MASSAMTITPCFRSTTKSLCCDSVSVASGERGMTRSSSFWWVFHPTSLGTRPAGRPAALSVDLAESSIHRTPLLSVCRPSTQSRQALKSDFQRPSAFLQLCHSMRGYGVVDFRSGLSSATCTSGL</sequence>
<gene>
    <name evidence="1" type="ORF">BE15_43390</name>
</gene>
<evidence type="ECO:0000313" key="1">
    <source>
        <dbReference type="EMBL" id="KYF73209.1"/>
    </source>
</evidence>
<protein>
    <submittedName>
        <fullName evidence="1">Uncharacterized protein</fullName>
    </submittedName>
</protein>
<dbReference type="AlphaFoldDB" id="A0A150QYY4"/>
<dbReference type="Proteomes" id="UP000075260">
    <property type="component" value="Unassembled WGS sequence"/>
</dbReference>